<sequence>MFCAKLIVLALALVAGNVAGAASETQPKRSQCALWRAKYKGQSTTHQSVVVKVMKPRMTPKTQKAQPQDAGLRRRNTPPHEMGMDIAGGPHSVCDPERGYDTKKITGACLWTGQRQSPEFTKDGYYPGWVNGDHKENCYRKLWLKPDQGPVVYAPVIDGCAFANEGQTISEDDGCATIWVTRKLFTALGGKKDQHSVWIHSWDFEKHQGPGN</sequence>
<dbReference type="RefSeq" id="XP_053018200.1">
    <property type="nucleotide sequence ID" value="XM_053167914.1"/>
</dbReference>
<feature type="chain" id="PRO_5046604882" description="Secreted protein" evidence="1">
    <location>
        <begin position="24"/>
        <end position="212"/>
    </location>
</feature>
<name>A0ABY7CC03_9BASI</name>
<dbReference type="Proteomes" id="UP001164743">
    <property type="component" value="Chromosome 3A"/>
</dbReference>
<evidence type="ECO:0000313" key="3">
    <source>
        <dbReference type="Proteomes" id="UP001164743"/>
    </source>
</evidence>
<evidence type="ECO:0000256" key="1">
    <source>
        <dbReference type="SAM" id="SignalP"/>
    </source>
</evidence>
<proteinExistence type="predicted"/>
<keyword evidence="3" id="KW-1185">Reference proteome</keyword>
<organism evidence="2 3">
    <name type="scientific">Puccinia triticina</name>
    <dbReference type="NCBI Taxonomy" id="208348"/>
    <lineage>
        <taxon>Eukaryota</taxon>
        <taxon>Fungi</taxon>
        <taxon>Dikarya</taxon>
        <taxon>Basidiomycota</taxon>
        <taxon>Pucciniomycotina</taxon>
        <taxon>Pucciniomycetes</taxon>
        <taxon>Pucciniales</taxon>
        <taxon>Pucciniaceae</taxon>
        <taxon>Puccinia</taxon>
    </lineage>
</organism>
<evidence type="ECO:0008006" key="4">
    <source>
        <dbReference type="Google" id="ProtNLM"/>
    </source>
</evidence>
<reference evidence="2" key="1">
    <citation type="submission" date="2022-10" db="EMBL/GenBank/DDBJ databases">
        <title>Puccinia triticina Genome sequencing and assembly.</title>
        <authorList>
            <person name="Li C."/>
        </authorList>
    </citation>
    <scope>NUCLEOTIDE SEQUENCE</scope>
    <source>
        <strain evidence="2">Pt15</strain>
    </source>
</reference>
<dbReference type="GeneID" id="77808698"/>
<dbReference type="EMBL" id="CP110423">
    <property type="protein sequence ID" value="WAQ82645.1"/>
    <property type="molecule type" value="Genomic_DNA"/>
</dbReference>
<feature type="signal peptide" evidence="1">
    <location>
        <begin position="1"/>
        <end position="23"/>
    </location>
</feature>
<protein>
    <recommendedName>
        <fullName evidence="4">Secreted protein</fullName>
    </recommendedName>
</protein>
<gene>
    <name evidence="2" type="ORF">PtA15_3A8</name>
</gene>
<accession>A0ABY7CC03</accession>
<keyword evidence="1" id="KW-0732">Signal</keyword>
<evidence type="ECO:0000313" key="2">
    <source>
        <dbReference type="EMBL" id="WAQ82645.1"/>
    </source>
</evidence>